<dbReference type="EMBL" id="VUMX01000001">
    <property type="protein sequence ID" value="MST86259.1"/>
    <property type="molecule type" value="Genomic_DNA"/>
</dbReference>
<dbReference type="AlphaFoldDB" id="A0A6A8MDE1"/>
<sequence length="82" mass="9429">MKFPSKVTPYKESSIAKMPVILNALEKCDMTPKELYGKVKNKMSGIQEFIDLLDSLYAMRKIDEKEGAIHYVDGNKMRKICK</sequence>
<evidence type="ECO:0000313" key="1">
    <source>
        <dbReference type="EMBL" id="MST86259.1"/>
    </source>
</evidence>
<dbReference type="InterPro" id="IPR046900">
    <property type="entry name" value="ABC-3C_MC7"/>
</dbReference>
<gene>
    <name evidence="1" type="ORF">FYJ62_00995</name>
</gene>
<name>A0A6A8MDE1_9LACO</name>
<evidence type="ECO:0000313" key="2">
    <source>
        <dbReference type="Proteomes" id="UP000438120"/>
    </source>
</evidence>
<keyword evidence="2" id="KW-1185">Reference proteome</keyword>
<organism evidence="1 2">
    <name type="scientific">Lactobacillus porci</name>
    <dbReference type="NCBI Taxonomy" id="2012477"/>
    <lineage>
        <taxon>Bacteria</taxon>
        <taxon>Bacillati</taxon>
        <taxon>Bacillota</taxon>
        <taxon>Bacilli</taxon>
        <taxon>Lactobacillales</taxon>
        <taxon>Lactobacillaceae</taxon>
        <taxon>Lactobacillus</taxon>
    </lineage>
</organism>
<dbReference type="RefSeq" id="WP_154546909.1">
    <property type="nucleotide sequence ID" value="NZ_VUMX01000001.1"/>
</dbReference>
<dbReference type="Proteomes" id="UP000438120">
    <property type="component" value="Unassembled WGS sequence"/>
</dbReference>
<accession>A0A6A8MDE1</accession>
<proteinExistence type="predicted"/>
<protein>
    <submittedName>
        <fullName evidence="1">Uncharacterized protein</fullName>
    </submittedName>
</protein>
<reference evidence="1 2" key="1">
    <citation type="submission" date="2019-08" db="EMBL/GenBank/DDBJ databases">
        <title>In-depth cultivation of the pig gut microbiome towards novel bacterial diversity and tailored functional studies.</title>
        <authorList>
            <person name="Wylensek D."/>
            <person name="Hitch T.C.A."/>
            <person name="Clavel T."/>
        </authorList>
    </citation>
    <scope>NUCLEOTIDE SEQUENCE [LARGE SCALE GENOMIC DNA]</scope>
    <source>
        <strain evidence="1 2">Bifido-178-WT-2B</strain>
    </source>
</reference>
<comment type="caution">
    <text evidence="1">The sequence shown here is derived from an EMBL/GenBank/DDBJ whole genome shotgun (WGS) entry which is preliminary data.</text>
</comment>
<dbReference type="OrthoDB" id="3268378at2"/>
<dbReference type="Pfam" id="PF20292">
    <property type="entry name" value="MC7"/>
    <property type="match status" value="1"/>
</dbReference>